<evidence type="ECO:0000313" key="3">
    <source>
        <dbReference type="Proteomes" id="UP000238479"/>
    </source>
</evidence>
<proteinExistence type="predicted"/>
<comment type="caution">
    <text evidence="2">The sequence shown here is derived from an EMBL/GenBank/DDBJ whole genome shotgun (WGS) entry which is preliminary data.</text>
</comment>
<dbReference type="EMBL" id="PDCK01000041">
    <property type="protein sequence ID" value="PRQ45180.1"/>
    <property type="molecule type" value="Genomic_DNA"/>
</dbReference>
<evidence type="ECO:0000313" key="2">
    <source>
        <dbReference type="EMBL" id="PRQ45180.1"/>
    </source>
</evidence>
<name>A0A2P6RFG4_ROSCH</name>
<keyword evidence="1" id="KW-0472">Membrane</keyword>
<evidence type="ECO:0000256" key="1">
    <source>
        <dbReference type="SAM" id="Phobius"/>
    </source>
</evidence>
<keyword evidence="1" id="KW-1133">Transmembrane helix</keyword>
<gene>
    <name evidence="2" type="ORF">RchiOBHm_Chr3g0487371</name>
</gene>
<keyword evidence="3" id="KW-1185">Reference proteome</keyword>
<dbReference type="AlphaFoldDB" id="A0A2P6RFG4"/>
<sequence>MRSLSYYCPKCLPYTVIVVGALIVGSWLLGGLFLMIDCPIEDHIFKPPPPEFQVRSAAVSLLNITSRPELTPLEWHVNLLALNPNTKHVRIFCSTLRASLLFNGDREIAFTWLQDISFNPGNTTLSFNFTTLLQRDDALVKQISQGNSSLFGVRVSLYYWYLADVWVWCLNYDRRKEILLKDVPFLVSSE</sequence>
<dbReference type="Proteomes" id="UP000238479">
    <property type="component" value="Chromosome 3"/>
</dbReference>
<protein>
    <submittedName>
        <fullName evidence="2">Uncharacterized protein</fullName>
    </submittedName>
</protein>
<reference evidence="2 3" key="1">
    <citation type="journal article" date="2018" name="Nat. Genet.">
        <title>The Rosa genome provides new insights in the design of modern roses.</title>
        <authorList>
            <person name="Bendahmane M."/>
        </authorList>
    </citation>
    <scope>NUCLEOTIDE SEQUENCE [LARGE SCALE GENOMIC DNA]</scope>
    <source>
        <strain evidence="3">cv. Old Blush</strain>
    </source>
</reference>
<feature type="transmembrane region" description="Helical" evidence="1">
    <location>
        <begin position="12"/>
        <end position="36"/>
    </location>
</feature>
<organism evidence="2 3">
    <name type="scientific">Rosa chinensis</name>
    <name type="common">China rose</name>
    <dbReference type="NCBI Taxonomy" id="74649"/>
    <lineage>
        <taxon>Eukaryota</taxon>
        <taxon>Viridiplantae</taxon>
        <taxon>Streptophyta</taxon>
        <taxon>Embryophyta</taxon>
        <taxon>Tracheophyta</taxon>
        <taxon>Spermatophyta</taxon>
        <taxon>Magnoliopsida</taxon>
        <taxon>eudicotyledons</taxon>
        <taxon>Gunneridae</taxon>
        <taxon>Pentapetalae</taxon>
        <taxon>rosids</taxon>
        <taxon>fabids</taxon>
        <taxon>Rosales</taxon>
        <taxon>Rosaceae</taxon>
        <taxon>Rosoideae</taxon>
        <taxon>Rosoideae incertae sedis</taxon>
        <taxon>Rosa</taxon>
    </lineage>
</organism>
<dbReference type="Gramene" id="PRQ45180">
    <property type="protein sequence ID" value="PRQ45180"/>
    <property type="gene ID" value="RchiOBHm_Chr3g0487371"/>
</dbReference>
<keyword evidence="1" id="KW-0812">Transmembrane</keyword>
<accession>A0A2P6RFG4</accession>